<sequence length="182" mass="20611">MGKQNVHKFIRIPSVMMRNPSHPMPSAPELYSVKPLIENQATIPRRAAKMKFLTSAFLFLLLASGSLALEALPIDESASGEMMDTNTDLELRAQCPPRFPGYSNNIIFSHYCYWLSKPETSALPHFEASRVSPGSRVRAENYQEAKRRTITVKAFQLHNVPADEARTCIQETFLFEDHDEVL</sequence>
<protein>
    <submittedName>
        <fullName evidence="1">Uncharacterized protein</fullName>
    </submittedName>
</protein>
<comment type="caution">
    <text evidence="1">The sequence shown here is derived from an EMBL/GenBank/DDBJ whole genome shotgun (WGS) entry which is preliminary data.</text>
</comment>
<evidence type="ECO:0000313" key="2">
    <source>
        <dbReference type="Proteomes" id="UP000224634"/>
    </source>
</evidence>
<name>A0A2B7WSJ7_POLH7</name>
<dbReference type="Proteomes" id="UP000224634">
    <property type="component" value="Unassembled WGS sequence"/>
</dbReference>
<proteinExistence type="predicted"/>
<evidence type="ECO:0000313" key="1">
    <source>
        <dbReference type="EMBL" id="PGG99755.1"/>
    </source>
</evidence>
<reference evidence="1 2" key="1">
    <citation type="submission" date="2017-10" db="EMBL/GenBank/DDBJ databases">
        <title>Comparative genomics in systemic dimorphic fungi from Ajellomycetaceae.</title>
        <authorList>
            <person name="Munoz J.F."/>
            <person name="Mcewen J.G."/>
            <person name="Clay O.K."/>
            <person name="Cuomo C.A."/>
        </authorList>
    </citation>
    <scope>NUCLEOTIDE SEQUENCE [LARGE SCALE GENOMIC DNA]</scope>
    <source>
        <strain evidence="1 2">UAMH7299</strain>
    </source>
</reference>
<accession>A0A2B7WSJ7</accession>
<gene>
    <name evidence="1" type="ORF">AJ80_09299</name>
</gene>
<keyword evidence="2" id="KW-1185">Reference proteome</keyword>
<dbReference type="EMBL" id="PDNA01000265">
    <property type="protein sequence ID" value="PGG99755.1"/>
    <property type="molecule type" value="Genomic_DNA"/>
</dbReference>
<organism evidence="1 2">
    <name type="scientific">Polytolypa hystricis (strain UAMH7299)</name>
    <dbReference type="NCBI Taxonomy" id="1447883"/>
    <lineage>
        <taxon>Eukaryota</taxon>
        <taxon>Fungi</taxon>
        <taxon>Dikarya</taxon>
        <taxon>Ascomycota</taxon>
        <taxon>Pezizomycotina</taxon>
        <taxon>Eurotiomycetes</taxon>
        <taxon>Eurotiomycetidae</taxon>
        <taxon>Onygenales</taxon>
        <taxon>Onygenales incertae sedis</taxon>
        <taxon>Polytolypa</taxon>
    </lineage>
</organism>
<dbReference type="AlphaFoldDB" id="A0A2B7WSJ7"/>